<evidence type="ECO:0000256" key="3">
    <source>
        <dbReference type="ARBA" id="ARBA00022737"/>
    </source>
</evidence>
<dbReference type="PROSITE" id="PS50082">
    <property type="entry name" value="WD_REPEATS_2"/>
    <property type="match status" value="2"/>
</dbReference>
<comment type="pathway">
    <text evidence="1">Protein modification; protein ubiquitination.</text>
</comment>
<dbReference type="HOGENOM" id="CLU_018451_0_0_1"/>
<dbReference type="STRING" id="675120.N1Q0F6"/>
<accession>N1Q0F6</accession>
<dbReference type="SMART" id="SM00320">
    <property type="entry name" value="WD40"/>
    <property type="match status" value="6"/>
</dbReference>
<keyword evidence="3" id="KW-0677">Repeat</keyword>
<organism evidence="8 9">
    <name type="scientific">Dothistroma septosporum (strain NZE10 / CBS 128990)</name>
    <name type="common">Red band needle blight fungus</name>
    <name type="synonym">Mycosphaerella pini</name>
    <dbReference type="NCBI Taxonomy" id="675120"/>
    <lineage>
        <taxon>Eukaryota</taxon>
        <taxon>Fungi</taxon>
        <taxon>Dikarya</taxon>
        <taxon>Ascomycota</taxon>
        <taxon>Pezizomycotina</taxon>
        <taxon>Dothideomycetes</taxon>
        <taxon>Dothideomycetidae</taxon>
        <taxon>Mycosphaerellales</taxon>
        <taxon>Mycosphaerellaceae</taxon>
        <taxon>Dothistroma</taxon>
    </lineage>
</organism>
<dbReference type="PANTHER" id="PTHR22852">
    <property type="entry name" value="LETHAL 2 DENTICLELESS PROTEIN RETINOIC ACID-REGULATED NUCLEAR MATRIX-ASSOCIATED PROTEIN"/>
    <property type="match status" value="1"/>
</dbReference>
<dbReference type="InterPro" id="IPR019775">
    <property type="entry name" value="WD40_repeat_CS"/>
</dbReference>
<dbReference type="Pfam" id="PF00400">
    <property type="entry name" value="WD40"/>
    <property type="match status" value="3"/>
</dbReference>
<keyword evidence="2 6" id="KW-0853">WD repeat</keyword>
<comment type="similarity">
    <text evidence="5">Belongs to the WD repeat cdt2 family.</text>
</comment>
<dbReference type="Proteomes" id="UP000016933">
    <property type="component" value="Unassembled WGS sequence"/>
</dbReference>
<dbReference type="EMBL" id="KB446536">
    <property type="protein sequence ID" value="EME47964.1"/>
    <property type="molecule type" value="Genomic_DNA"/>
</dbReference>
<reference evidence="9" key="1">
    <citation type="journal article" date="2012" name="PLoS Genet.">
        <title>The genomes of the fungal plant pathogens Cladosporium fulvum and Dothistroma septosporum reveal adaptation to different hosts and lifestyles but also signatures of common ancestry.</title>
        <authorList>
            <person name="de Wit P.J.G.M."/>
            <person name="van der Burgt A."/>
            <person name="Oekmen B."/>
            <person name="Stergiopoulos I."/>
            <person name="Abd-Elsalam K.A."/>
            <person name="Aerts A.L."/>
            <person name="Bahkali A.H."/>
            <person name="Beenen H.G."/>
            <person name="Chettri P."/>
            <person name="Cox M.P."/>
            <person name="Datema E."/>
            <person name="de Vries R.P."/>
            <person name="Dhillon B."/>
            <person name="Ganley A.R."/>
            <person name="Griffiths S.A."/>
            <person name="Guo Y."/>
            <person name="Hamelin R.C."/>
            <person name="Henrissat B."/>
            <person name="Kabir M.S."/>
            <person name="Jashni M.K."/>
            <person name="Kema G."/>
            <person name="Klaubauf S."/>
            <person name="Lapidus A."/>
            <person name="Levasseur A."/>
            <person name="Lindquist E."/>
            <person name="Mehrabi R."/>
            <person name="Ohm R.A."/>
            <person name="Owen T.J."/>
            <person name="Salamov A."/>
            <person name="Schwelm A."/>
            <person name="Schijlen E."/>
            <person name="Sun H."/>
            <person name="van den Burg H.A."/>
            <person name="van Ham R.C.H.J."/>
            <person name="Zhang S."/>
            <person name="Goodwin S.B."/>
            <person name="Grigoriev I.V."/>
            <person name="Collemare J."/>
            <person name="Bradshaw R.E."/>
        </authorList>
    </citation>
    <scope>NUCLEOTIDE SEQUENCE [LARGE SCALE GENOMIC DNA]</scope>
    <source>
        <strain evidence="9">NZE10 / CBS 128990</strain>
    </source>
</reference>
<evidence type="ECO:0000256" key="1">
    <source>
        <dbReference type="ARBA" id="ARBA00004906"/>
    </source>
</evidence>
<feature type="region of interest" description="Disordered" evidence="7">
    <location>
        <begin position="541"/>
        <end position="565"/>
    </location>
</feature>
<evidence type="ECO:0000256" key="5">
    <source>
        <dbReference type="ARBA" id="ARBA00038344"/>
    </source>
</evidence>
<reference evidence="8 9" key="2">
    <citation type="journal article" date="2012" name="PLoS Pathog.">
        <title>Diverse lifestyles and strategies of plant pathogenesis encoded in the genomes of eighteen Dothideomycetes fungi.</title>
        <authorList>
            <person name="Ohm R.A."/>
            <person name="Feau N."/>
            <person name="Henrissat B."/>
            <person name="Schoch C.L."/>
            <person name="Horwitz B.A."/>
            <person name="Barry K.W."/>
            <person name="Condon B.J."/>
            <person name="Copeland A.C."/>
            <person name="Dhillon B."/>
            <person name="Glaser F."/>
            <person name="Hesse C.N."/>
            <person name="Kosti I."/>
            <person name="LaButti K."/>
            <person name="Lindquist E.A."/>
            <person name="Lucas S."/>
            <person name="Salamov A.A."/>
            <person name="Bradshaw R.E."/>
            <person name="Ciuffetti L."/>
            <person name="Hamelin R.C."/>
            <person name="Kema G.H.J."/>
            <person name="Lawrence C."/>
            <person name="Scott J.A."/>
            <person name="Spatafora J.W."/>
            <person name="Turgeon B.G."/>
            <person name="de Wit P.J.G.M."/>
            <person name="Zhong S."/>
            <person name="Goodwin S.B."/>
            <person name="Grigoriev I.V."/>
        </authorList>
    </citation>
    <scope>NUCLEOTIDE SEQUENCE [LARGE SCALE GENOMIC DNA]</scope>
    <source>
        <strain evidence="9">NZE10 / CBS 128990</strain>
    </source>
</reference>
<dbReference type="SUPFAM" id="SSF50978">
    <property type="entry name" value="WD40 repeat-like"/>
    <property type="match status" value="1"/>
</dbReference>
<dbReference type="PANTHER" id="PTHR22852:SF0">
    <property type="entry name" value="DENTICLELESS PROTEIN HOMOLOG"/>
    <property type="match status" value="1"/>
</dbReference>
<dbReference type="InterPro" id="IPR036322">
    <property type="entry name" value="WD40_repeat_dom_sf"/>
</dbReference>
<dbReference type="OMA" id="RTAHNNR"/>
<dbReference type="eggNOG" id="KOG0321">
    <property type="taxonomic scope" value="Eukaryota"/>
</dbReference>
<keyword evidence="4" id="KW-0833">Ubl conjugation pathway</keyword>
<dbReference type="GO" id="GO:0043161">
    <property type="term" value="P:proteasome-mediated ubiquitin-dependent protein catabolic process"/>
    <property type="evidence" value="ECO:0007669"/>
    <property type="project" value="TreeGrafter"/>
</dbReference>
<dbReference type="PROSITE" id="PS50294">
    <property type="entry name" value="WD_REPEATS_REGION"/>
    <property type="match status" value="1"/>
</dbReference>
<dbReference type="GO" id="GO:0005634">
    <property type="term" value="C:nucleus"/>
    <property type="evidence" value="ECO:0007669"/>
    <property type="project" value="TreeGrafter"/>
</dbReference>
<feature type="repeat" description="WD" evidence="6">
    <location>
        <begin position="254"/>
        <end position="295"/>
    </location>
</feature>
<dbReference type="PROSITE" id="PS00678">
    <property type="entry name" value="WD_REPEATS_1"/>
    <property type="match status" value="1"/>
</dbReference>
<dbReference type="OrthoDB" id="2096344at2759"/>
<dbReference type="Gene3D" id="2.130.10.10">
    <property type="entry name" value="YVTN repeat-like/Quinoprotein amine dehydrogenase"/>
    <property type="match status" value="2"/>
</dbReference>
<evidence type="ECO:0000313" key="8">
    <source>
        <dbReference type="EMBL" id="EME47964.1"/>
    </source>
</evidence>
<name>N1Q0F6_DOTSN</name>
<evidence type="ECO:0000256" key="4">
    <source>
        <dbReference type="ARBA" id="ARBA00022786"/>
    </source>
</evidence>
<gene>
    <name evidence="8" type="ORF">DOTSEDRAFT_123305</name>
</gene>
<protein>
    <submittedName>
        <fullName evidence="8">Uncharacterized protein</fullName>
    </submittedName>
</protein>
<evidence type="ECO:0000256" key="6">
    <source>
        <dbReference type="PROSITE-ProRule" id="PRU00221"/>
    </source>
</evidence>
<evidence type="ECO:0000256" key="7">
    <source>
        <dbReference type="SAM" id="MobiDB-lite"/>
    </source>
</evidence>
<feature type="repeat" description="WD" evidence="6">
    <location>
        <begin position="296"/>
        <end position="338"/>
    </location>
</feature>
<dbReference type="InterPro" id="IPR001680">
    <property type="entry name" value="WD40_rpt"/>
</dbReference>
<keyword evidence="9" id="KW-1185">Reference proteome</keyword>
<sequence length="647" mass="70985">MPTPPASSPPTFQEIAGNLLNIPKIKKPPTVTPKRFTKFFTPRSTMSTRGGRQTKAGRQLQDITKNGSNRRRADCTHCDDFTPKAEDDGTAGRLIKRRRITTDLPSSPPQSSPLKHVQPASDAPLFENAFLGSPTISEADTLPDLLDELKPFPKSIRRLRQPGRSRRLLERSFGGYDANSRGFRGGDHAVNSQAETANFVTTPSDMHPFRGAALPFCTAACNTNSLVAVGDEEGSVRLIDSASSAQFNASHVKFRVHHNAVMDIDFCSDDYVLATASGDQTARVVDMYSQQTVSILQGHQSSVKQVRFQPGNDNMITTSARDGTVRLWDLRASGRSAPQTMTSQELHVGYGHRSTIRRYEMDERNELSITSFQHLPHGRSHLIVTASEVNASVKVWDLRNAGFGQRNASPLASTPLPETHRGTRDYGINSMALSGDGARLYTVCRDATIYAYSTSQLVLGYAPEMSSGPSRRRMLTKPKAGLGPLYGFRHPNLHIGTFYIKASIRPAKGDHGEMLAVGNTDKCPILFPTDERHLPRPERVCEDGEEDEDELPAAVSSMPRSSGSVASTDLQAHEHGTALVRAHTKEVTSLAWTTQGNLITVSDDFSARCWREDATMAKELRGMGEVGGGRWRCGWAEVGPDWDDKEG</sequence>
<evidence type="ECO:0000256" key="2">
    <source>
        <dbReference type="ARBA" id="ARBA00022574"/>
    </source>
</evidence>
<evidence type="ECO:0000313" key="9">
    <source>
        <dbReference type="Proteomes" id="UP000016933"/>
    </source>
</evidence>
<dbReference type="GO" id="GO:0030674">
    <property type="term" value="F:protein-macromolecule adaptor activity"/>
    <property type="evidence" value="ECO:0007669"/>
    <property type="project" value="TreeGrafter"/>
</dbReference>
<proteinExistence type="inferred from homology"/>
<dbReference type="AlphaFoldDB" id="N1Q0F6"/>
<dbReference type="InterPro" id="IPR051865">
    <property type="entry name" value="WD-repeat_CDT2_adapter"/>
</dbReference>
<dbReference type="InterPro" id="IPR015943">
    <property type="entry name" value="WD40/YVTN_repeat-like_dom_sf"/>
</dbReference>